<dbReference type="Gene3D" id="1.10.260.40">
    <property type="entry name" value="lambda repressor-like DNA-binding domains"/>
    <property type="match status" value="1"/>
</dbReference>
<proteinExistence type="predicted"/>
<dbReference type="STRING" id="79604.AAY81_04840"/>
<dbReference type="CDD" id="cd00093">
    <property type="entry name" value="HTH_XRE"/>
    <property type="match status" value="1"/>
</dbReference>
<dbReference type="PANTHER" id="PTHR46558">
    <property type="entry name" value="TRACRIPTIONAL REGULATORY PROTEIN-RELATED-RELATED"/>
    <property type="match status" value="1"/>
</dbReference>
<dbReference type="InterPro" id="IPR010982">
    <property type="entry name" value="Lambda_DNA-bd_dom_sf"/>
</dbReference>
<dbReference type="GO" id="GO:0003677">
    <property type="term" value="F:DNA binding"/>
    <property type="evidence" value="ECO:0007669"/>
    <property type="project" value="UniProtKB-KW"/>
</dbReference>
<dbReference type="AlphaFoldDB" id="A0A172RXW1"/>
<dbReference type="InterPro" id="IPR001387">
    <property type="entry name" value="Cro/C1-type_HTH"/>
</dbReference>
<dbReference type="PANTHER" id="PTHR46558:SF4">
    <property type="entry name" value="DNA-BIDING PHAGE PROTEIN"/>
    <property type="match status" value="1"/>
</dbReference>
<accession>A0A172RXW1</accession>
<keyword evidence="4" id="KW-1185">Reference proteome</keyword>
<name>A0A172RXW1_9ACTN</name>
<dbReference type="OrthoDB" id="7428772at2"/>
<dbReference type="Proteomes" id="UP000182975">
    <property type="component" value="Unassembled WGS sequence"/>
</dbReference>
<dbReference type="SMART" id="SM00530">
    <property type="entry name" value="HTH_XRE"/>
    <property type="match status" value="1"/>
</dbReference>
<dbReference type="PROSITE" id="PS50943">
    <property type="entry name" value="HTH_CROC1"/>
    <property type="match status" value="1"/>
</dbReference>
<gene>
    <name evidence="3" type="ORF">SAMN02910314_01865</name>
</gene>
<evidence type="ECO:0000259" key="2">
    <source>
        <dbReference type="PROSITE" id="PS50943"/>
    </source>
</evidence>
<reference evidence="4" key="1">
    <citation type="submission" date="2016-10" db="EMBL/GenBank/DDBJ databases">
        <authorList>
            <person name="Varghese N."/>
        </authorList>
    </citation>
    <scope>NUCLEOTIDE SEQUENCE [LARGE SCALE GENOMIC DNA]</scope>
    <source>
        <strain evidence="4">DSM 21843</strain>
    </source>
</reference>
<feature type="domain" description="HTH cro/C1-type" evidence="2">
    <location>
        <begin position="15"/>
        <end position="69"/>
    </location>
</feature>
<dbReference type="SUPFAM" id="SSF47413">
    <property type="entry name" value="lambda repressor-like DNA-binding domains"/>
    <property type="match status" value="1"/>
</dbReference>
<dbReference type="KEGG" id="ddt:AAY81_04840"/>
<keyword evidence="1 3" id="KW-0238">DNA-binding</keyword>
<evidence type="ECO:0000313" key="4">
    <source>
        <dbReference type="Proteomes" id="UP000182975"/>
    </source>
</evidence>
<dbReference type="RefSeq" id="WP_066662074.1">
    <property type="nucleotide sequence ID" value="NZ_CP011402.1"/>
</dbReference>
<evidence type="ECO:0000256" key="1">
    <source>
        <dbReference type="ARBA" id="ARBA00023125"/>
    </source>
</evidence>
<sequence>MKTEEELVVAFAQNLRAERARVGLSQQELSDKAGVDRMSISKYERGHALPNLNNAAALACALGCSLESLVS</sequence>
<dbReference type="EMBL" id="FOEC01000017">
    <property type="protein sequence ID" value="SEO99899.1"/>
    <property type="molecule type" value="Genomic_DNA"/>
</dbReference>
<organism evidence="3 4">
    <name type="scientific">Denitrobacterium detoxificans</name>
    <dbReference type="NCBI Taxonomy" id="79604"/>
    <lineage>
        <taxon>Bacteria</taxon>
        <taxon>Bacillati</taxon>
        <taxon>Actinomycetota</taxon>
        <taxon>Coriobacteriia</taxon>
        <taxon>Eggerthellales</taxon>
        <taxon>Eggerthellaceae</taxon>
        <taxon>Denitrobacterium</taxon>
    </lineage>
</organism>
<evidence type="ECO:0000313" key="3">
    <source>
        <dbReference type="EMBL" id="SEO99899.1"/>
    </source>
</evidence>
<protein>
    <submittedName>
        <fullName evidence="3">DNA-binding transcriptional regulator, XRE-family HTH domain</fullName>
    </submittedName>
</protein>
<dbReference type="Pfam" id="PF01381">
    <property type="entry name" value="HTH_3"/>
    <property type="match status" value="1"/>
</dbReference>